<keyword evidence="2" id="KW-1003">Cell membrane</keyword>
<comment type="caution">
    <text evidence="8">The sequence shown here is derived from an EMBL/GenBank/DDBJ whole genome shotgun (WGS) entry which is preliminary data.</text>
</comment>
<name>A0A1L9P0W2_9RHOB</name>
<feature type="transmembrane region" description="Helical" evidence="6">
    <location>
        <begin position="322"/>
        <end position="344"/>
    </location>
</feature>
<evidence type="ECO:0000313" key="9">
    <source>
        <dbReference type="Proteomes" id="UP000184514"/>
    </source>
</evidence>
<comment type="subcellular location">
    <subcellularLocation>
        <location evidence="1">Cell membrane</location>
        <topology evidence="1">Multi-pass membrane protein</topology>
    </subcellularLocation>
</comment>
<dbReference type="EMBL" id="MLCB01000057">
    <property type="protein sequence ID" value="OJI95136.1"/>
    <property type="molecule type" value="Genomic_DNA"/>
</dbReference>
<feature type="transmembrane region" description="Helical" evidence="6">
    <location>
        <begin position="293"/>
        <end position="310"/>
    </location>
</feature>
<feature type="transmembrane region" description="Helical" evidence="6">
    <location>
        <begin position="40"/>
        <end position="61"/>
    </location>
</feature>
<dbReference type="InterPro" id="IPR011701">
    <property type="entry name" value="MFS"/>
</dbReference>
<feature type="transmembrane region" description="Helical" evidence="6">
    <location>
        <begin position="236"/>
        <end position="254"/>
    </location>
</feature>
<dbReference type="Proteomes" id="UP000184514">
    <property type="component" value="Unassembled WGS sequence"/>
</dbReference>
<evidence type="ECO:0000256" key="4">
    <source>
        <dbReference type="ARBA" id="ARBA00022989"/>
    </source>
</evidence>
<dbReference type="STRING" id="696762.PFRI_06760"/>
<sequence length="389" mass="40799">MRAGLFLLSLAYVLSQFYRAFLAVMTDVLGADLGAAPDDLAMASGLWFLSFAAMQIPVGWALDTLGPRRTASWLLLFGGAGGAFVFAMANTPLHLNIAMLLIGVGCAPVLMASFFVFARVYSAAMFATLASVMIGVGSLGNLAGSVPLALAVDAFGWRETVMVLAVITGLIAIGLFFAIKDPERVESDAGGSVLTLLKMPALWLIIPLMFVAYAPTGAIRGLWIGPYVTEVFGGNAGTASLIMASAMIAGTLCYGPLDRLLGTRKWAIFGGNSFGALTCLALGLGLASGYWEAVLLFSLVGFFGMSFPLMMAHGRAFVPAHLAGRGVTLMNLFGIGGVGLVQMISGRMHASLSTDTLSPADPYHAIFLLYGGLLVFGLAIYAFCEDRLD</sequence>
<dbReference type="GO" id="GO:0022857">
    <property type="term" value="F:transmembrane transporter activity"/>
    <property type="evidence" value="ECO:0007669"/>
    <property type="project" value="InterPro"/>
</dbReference>
<dbReference type="InterPro" id="IPR020846">
    <property type="entry name" value="MFS_dom"/>
</dbReference>
<evidence type="ECO:0000256" key="1">
    <source>
        <dbReference type="ARBA" id="ARBA00004651"/>
    </source>
</evidence>
<dbReference type="SUPFAM" id="SSF103473">
    <property type="entry name" value="MFS general substrate transporter"/>
    <property type="match status" value="1"/>
</dbReference>
<dbReference type="RefSeq" id="WP_072629342.1">
    <property type="nucleotide sequence ID" value="NZ_MLCB01000057.1"/>
</dbReference>
<keyword evidence="4 6" id="KW-1133">Transmembrane helix</keyword>
<accession>A0A1L9P0W2</accession>
<dbReference type="Gene3D" id="1.20.1250.20">
    <property type="entry name" value="MFS general substrate transporter like domains"/>
    <property type="match status" value="2"/>
</dbReference>
<dbReference type="PANTHER" id="PTHR43124">
    <property type="entry name" value="PURINE EFFLUX PUMP PBUE"/>
    <property type="match status" value="1"/>
</dbReference>
<dbReference type="PROSITE" id="PS50850">
    <property type="entry name" value="MFS"/>
    <property type="match status" value="1"/>
</dbReference>
<evidence type="ECO:0000256" key="5">
    <source>
        <dbReference type="ARBA" id="ARBA00023136"/>
    </source>
</evidence>
<feature type="transmembrane region" description="Helical" evidence="6">
    <location>
        <begin position="97"/>
        <end position="117"/>
    </location>
</feature>
<organism evidence="8 9">
    <name type="scientific">Planktotalea frisia</name>
    <dbReference type="NCBI Taxonomy" id="696762"/>
    <lineage>
        <taxon>Bacteria</taxon>
        <taxon>Pseudomonadati</taxon>
        <taxon>Pseudomonadota</taxon>
        <taxon>Alphaproteobacteria</taxon>
        <taxon>Rhodobacterales</taxon>
        <taxon>Paracoccaceae</taxon>
        <taxon>Planktotalea</taxon>
    </lineage>
</organism>
<feature type="transmembrane region" description="Helical" evidence="6">
    <location>
        <begin position="364"/>
        <end position="384"/>
    </location>
</feature>
<evidence type="ECO:0000313" key="8">
    <source>
        <dbReference type="EMBL" id="OJI95136.1"/>
    </source>
</evidence>
<feature type="transmembrane region" description="Helical" evidence="6">
    <location>
        <begin position="124"/>
        <end position="149"/>
    </location>
</feature>
<dbReference type="AlphaFoldDB" id="A0A1L9P0W2"/>
<evidence type="ECO:0000259" key="7">
    <source>
        <dbReference type="PROSITE" id="PS50850"/>
    </source>
</evidence>
<dbReference type="GO" id="GO:0005886">
    <property type="term" value="C:plasma membrane"/>
    <property type="evidence" value="ECO:0007669"/>
    <property type="project" value="UniProtKB-SubCell"/>
</dbReference>
<evidence type="ECO:0000256" key="2">
    <source>
        <dbReference type="ARBA" id="ARBA00022475"/>
    </source>
</evidence>
<keyword evidence="5 6" id="KW-0472">Membrane</keyword>
<feature type="transmembrane region" description="Helical" evidence="6">
    <location>
        <begin position="266"/>
        <end position="287"/>
    </location>
</feature>
<reference evidence="8 9" key="1">
    <citation type="submission" date="2016-10" db="EMBL/GenBank/DDBJ databases">
        <title>Genome sequence of Planktotalea frisia SH6-1.</title>
        <authorList>
            <person name="Poehlein A."/>
            <person name="Bakenhus I."/>
            <person name="Voget S."/>
            <person name="Brinkhoff T."/>
            <person name="Simon M."/>
        </authorList>
    </citation>
    <scope>NUCLEOTIDE SEQUENCE [LARGE SCALE GENOMIC DNA]</scope>
    <source>
        <strain evidence="8 9">SH6-1</strain>
    </source>
</reference>
<feature type="domain" description="Major facilitator superfamily (MFS) profile" evidence="7">
    <location>
        <begin position="4"/>
        <end position="389"/>
    </location>
</feature>
<dbReference type="Pfam" id="PF07690">
    <property type="entry name" value="MFS_1"/>
    <property type="match status" value="1"/>
</dbReference>
<feature type="transmembrane region" description="Helical" evidence="6">
    <location>
        <begin position="161"/>
        <end position="179"/>
    </location>
</feature>
<dbReference type="InterPro" id="IPR036259">
    <property type="entry name" value="MFS_trans_sf"/>
</dbReference>
<gene>
    <name evidence="8" type="ORF">PFRI_06760</name>
</gene>
<evidence type="ECO:0000256" key="3">
    <source>
        <dbReference type="ARBA" id="ARBA00022692"/>
    </source>
</evidence>
<evidence type="ECO:0000256" key="6">
    <source>
        <dbReference type="SAM" id="Phobius"/>
    </source>
</evidence>
<dbReference type="OrthoDB" id="272777at2"/>
<dbReference type="InterPro" id="IPR050189">
    <property type="entry name" value="MFS_Efflux_Transporters"/>
</dbReference>
<feature type="transmembrane region" description="Helical" evidence="6">
    <location>
        <begin position="73"/>
        <end position="91"/>
    </location>
</feature>
<feature type="transmembrane region" description="Helical" evidence="6">
    <location>
        <begin position="200"/>
        <end position="224"/>
    </location>
</feature>
<keyword evidence="3 6" id="KW-0812">Transmembrane</keyword>
<protein>
    <submittedName>
        <fullName evidence="8">Major facilitator superfamily protein</fullName>
    </submittedName>
</protein>
<dbReference type="PANTHER" id="PTHR43124:SF3">
    <property type="entry name" value="CHLORAMPHENICOL EFFLUX PUMP RV0191"/>
    <property type="match status" value="1"/>
</dbReference>
<proteinExistence type="predicted"/>
<keyword evidence="9" id="KW-1185">Reference proteome</keyword>